<keyword evidence="3" id="KW-1185">Reference proteome</keyword>
<evidence type="ECO:0000259" key="1">
    <source>
        <dbReference type="Pfam" id="PF00561"/>
    </source>
</evidence>
<organism evidence="2 3">
    <name type="scientific">Inhella gelatinilytica</name>
    <dbReference type="NCBI Taxonomy" id="2795030"/>
    <lineage>
        <taxon>Bacteria</taxon>
        <taxon>Pseudomonadati</taxon>
        <taxon>Pseudomonadota</taxon>
        <taxon>Betaproteobacteria</taxon>
        <taxon>Burkholderiales</taxon>
        <taxon>Sphaerotilaceae</taxon>
        <taxon>Inhella</taxon>
    </lineage>
</organism>
<dbReference type="AlphaFoldDB" id="A0A931IWM6"/>
<keyword evidence="2" id="KW-0378">Hydrolase</keyword>
<dbReference type="PANTHER" id="PTHR46438:SF11">
    <property type="entry name" value="LIPASE-RELATED"/>
    <property type="match status" value="1"/>
</dbReference>
<evidence type="ECO:0000313" key="2">
    <source>
        <dbReference type="EMBL" id="MBH9553509.1"/>
    </source>
</evidence>
<reference evidence="2" key="1">
    <citation type="submission" date="2020-12" db="EMBL/GenBank/DDBJ databases">
        <title>The genome sequence of Inhella sp. 4Y17.</title>
        <authorList>
            <person name="Liu Y."/>
        </authorList>
    </citation>
    <scope>NUCLEOTIDE SEQUENCE</scope>
    <source>
        <strain evidence="2">4Y10</strain>
    </source>
</reference>
<dbReference type="RefSeq" id="WP_198101121.1">
    <property type="nucleotide sequence ID" value="NZ_JAEDAL010000005.1"/>
</dbReference>
<comment type="caution">
    <text evidence="2">The sequence shown here is derived from an EMBL/GenBank/DDBJ whole genome shotgun (WGS) entry which is preliminary data.</text>
</comment>
<sequence length="339" mass="37590">MVRGDVVPAWRQRWQGWALRGLGFLLLLLAFAFAAFRAPDRPLQSLVVRWAAPPSQFLELRMGAFTQLTHVRDEGPGTDPLPLLLIHGTSDSLHTWDAWTRELSKTRRVIRVDLPGFGLTGPAASGDYRIDAYVGFVKALLDQMGVRRAVLVGNSLGGEVAWMTAARHPQHVAGLVLLDPSGLPFEPEAVPAGFQASLFAPTAWLSRFLLPRPTVRASVEAVFGDPNRVDAALVDRYFEITLREGNRAALRERMLTFLEEVRTPIYREAWLSVRAPVLLLWGARDRLIPPRTAQQYLDLRPASAPTTELRLLPGLGHVPQLEGPAESLAAARPFIEQLK</sequence>
<feature type="domain" description="AB hydrolase-1" evidence="1">
    <location>
        <begin position="82"/>
        <end position="324"/>
    </location>
</feature>
<dbReference type="InterPro" id="IPR000073">
    <property type="entry name" value="AB_hydrolase_1"/>
</dbReference>
<dbReference type="EMBL" id="JAEDAL010000005">
    <property type="protein sequence ID" value="MBH9553509.1"/>
    <property type="molecule type" value="Genomic_DNA"/>
</dbReference>
<proteinExistence type="predicted"/>
<dbReference type="GO" id="GO:0016787">
    <property type="term" value="F:hydrolase activity"/>
    <property type="evidence" value="ECO:0007669"/>
    <property type="project" value="UniProtKB-KW"/>
</dbReference>
<dbReference type="SUPFAM" id="SSF53474">
    <property type="entry name" value="alpha/beta-Hydrolases"/>
    <property type="match status" value="1"/>
</dbReference>
<dbReference type="Proteomes" id="UP000620139">
    <property type="component" value="Unassembled WGS sequence"/>
</dbReference>
<dbReference type="Gene3D" id="3.40.50.1820">
    <property type="entry name" value="alpha/beta hydrolase"/>
    <property type="match status" value="1"/>
</dbReference>
<accession>A0A931IWM6</accession>
<dbReference type="PRINTS" id="PR00111">
    <property type="entry name" value="ABHYDROLASE"/>
</dbReference>
<gene>
    <name evidence="2" type="ORF">I7X43_11715</name>
</gene>
<dbReference type="Pfam" id="PF00561">
    <property type="entry name" value="Abhydrolase_1"/>
    <property type="match status" value="1"/>
</dbReference>
<name>A0A931IWM6_9BURK</name>
<protein>
    <submittedName>
        <fullName evidence="2">Alpha/beta hydrolase</fullName>
    </submittedName>
</protein>
<dbReference type="InterPro" id="IPR029058">
    <property type="entry name" value="AB_hydrolase_fold"/>
</dbReference>
<evidence type="ECO:0000313" key="3">
    <source>
        <dbReference type="Proteomes" id="UP000620139"/>
    </source>
</evidence>
<dbReference type="PANTHER" id="PTHR46438">
    <property type="entry name" value="ALPHA/BETA-HYDROLASES SUPERFAMILY PROTEIN"/>
    <property type="match status" value="1"/>
</dbReference>